<dbReference type="GO" id="GO:0016020">
    <property type="term" value="C:membrane"/>
    <property type="evidence" value="ECO:0007669"/>
    <property type="project" value="UniProtKB-SubCell"/>
</dbReference>
<evidence type="ECO:0000313" key="8">
    <source>
        <dbReference type="Proteomes" id="UP001196413"/>
    </source>
</evidence>
<feature type="transmembrane region" description="Helical" evidence="6">
    <location>
        <begin position="267"/>
        <end position="286"/>
    </location>
</feature>
<dbReference type="GO" id="GO:0015144">
    <property type="term" value="F:carbohydrate transmembrane transporter activity"/>
    <property type="evidence" value="ECO:0007669"/>
    <property type="project" value="InterPro"/>
</dbReference>
<evidence type="ECO:0008006" key="9">
    <source>
        <dbReference type="Google" id="ProtNLM"/>
    </source>
</evidence>
<dbReference type="InterPro" id="IPR010651">
    <property type="entry name" value="Sugar_transport"/>
</dbReference>
<keyword evidence="4 6" id="KW-1133">Transmembrane helix</keyword>
<evidence type="ECO:0000256" key="4">
    <source>
        <dbReference type="ARBA" id="ARBA00022989"/>
    </source>
</evidence>
<evidence type="ECO:0000256" key="1">
    <source>
        <dbReference type="ARBA" id="ARBA00004141"/>
    </source>
</evidence>
<dbReference type="PANTHER" id="PTHR16119:SF18">
    <property type="entry name" value="TRANSMEMBRANE PROTEIN 144 HOMOLOG"/>
    <property type="match status" value="1"/>
</dbReference>
<keyword evidence="8" id="KW-1185">Reference proteome</keyword>
<feature type="transmembrane region" description="Helical" evidence="6">
    <location>
        <begin position="229"/>
        <end position="247"/>
    </location>
</feature>
<sequence length="381" mass="41936">MAEVANSSAITNESFSAGVLVAGYTGLILSCASFGTMFAPLRQNDTKDGFFVQWVQCSVVFLVGFLINVIRGFPPFQWIAGISGALYATGNVFSVPAVNGLGMGIAFLIWGSLQVIVGWSVSRFGLYGLLDPTEVKHDVLNYIGMIVTLISGVLFIFVKQNSEKSIENSNDEDQTSQILHMKDGQRCERVIVKMTTDSSTSETIERKKQSRPVADNVTIGEVLRKKSRYLLMTMGLATLHGLMMAPIEKLKQRYPSQDLFQVLDYTWSFYSTVFVFSTVYFFLYCVVRRKEAYVSSDLVLPSVGYGMLWTAGMTMWMLSSGVLLQVIAFPIVTRLPAIISAVLDVVVFKTITGRNNLIYLASAVGVGLLGVILIALSNQSF</sequence>
<keyword evidence="5 6" id="KW-0472">Membrane</keyword>
<proteinExistence type="inferred from homology"/>
<evidence type="ECO:0000256" key="6">
    <source>
        <dbReference type="SAM" id="Phobius"/>
    </source>
</evidence>
<feature type="transmembrane region" description="Helical" evidence="6">
    <location>
        <begin position="139"/>
        <end position="158"/>
    </location>
</feature>
<feature type="transmembrane region" description="Helical" evidence="6">
    <location>
        <begin position="100"/>
        <end position="119"/>
    </location>
</feature>
<feature type="transmembrane region" description="Helical" evidence="6">
    <location>
        <begin position="51"/>
        <end position="70"/>
    </location>
</feature>
<feature type="transmembrane region" description="Helical" evidence="6">
    <location>
        <begin position="324"/>
        <end position="345"/>
    </location>
</feature>
<keyword evidence="3 6" id="KW-0812">Transmembrane</keyword>
<name>A0AAD5MUB8_PARTN</name>
<dbReference type="AlphaFoldDB" id="A0AAD5MUB8"/>
<dbReference type="EMBL" id="JAHQIW010005072">
    <property type="protein sequence ID" value="KAJ1364790.1"/>
    <property type="molecule type" value="Genomic_DNA"/>
</dbReference>
<feature type="transmembrane region" description="Helical" evidence="6">
    <location>
        <begin position="15"/>
        <end position="39"/>
    </location>
</feature>
<dbReference type="PANTHER" id="PTHR16119">
    <property type="entry name" value="TRANSMEMBRANE PROTEIN 144"/>
    <property type="match status" value="1"/>
</dbReference>
<accession>A0AAD5MUB8</accession>
<organism evidence="7 8">
    <name type="scientific">Parelaphostrongylus tenuis</name>
    <name type="common">Meningeal worm</name>
    <dbReference type="NCBI Taxonomy" id="148309"/>
    <lineage>
        <taxon>Eukaryota</taxon>
        <taxon>Metazoa</taxon>
        <taxon>Ecdysozoa</taxon>
        <taxon>Nematoda</taxon>
        <taxon>Chromadorea</taxon>
        <taxon>Rhabditida</taxon>
        <taxon>Rhabditina</taxon>
        <taxon>Rhabditomorpha</taxon>
        <taxon>Strongyloidea</taxon>
        <taxon>Metastrongylidae</taxon>
        <taxon>Parelaphostrongylus</taxon>
    </lineage>
</organism>
<evidence type="ECO:0000313" key="7">
    <source>
        <dbReference type="EMBL" id="KAJ1364790.1"/>
    </source>
</evidence>
<dbReference type="InterPro" id="IPR012435">
    <property type="entry name" value="TMEM144"/>
</dbReference>
<evidence type="ECO:0000256" key="2">
    <source>
        <dbReference type="ARBA" id="ARBA00005731"/>
    </source>
</evidence>
<evidence type="ECO:0000256" key="5">
    <source>
        <dbReference type="ARBA" id="ARBA00023136"/>
    </source>
</evidence>
<dbReference type="Proteomes" id="UP001196413">
    <property type="component" value="Unassembled WGS sequence"/>
</dbReference>
<reference evidence="7" key="1">
    <citation type="submission" date="2021-06" db="EMBL/GenBank/DDBJ databases">
        <title>Parelaphostrongylus tenuis whole genome reference sequence.</title>
        <authorList>
            <person name="Garwood T.J."/>
            <person name="Larsen P.A."/>
            <person name="Fountain-Jones N.M."/>
            <person name="Garbe J.R."/>
            <person name="Macchietto M.G."/>
            <person name="Kania S.A."/>
            <person name="Gerhold R.W."/>
            <person name="Richards J.E."/>
            <person name="Wolf T.M."/>
        </authorList>
    </citation>
    <scope>NUCLEOTIDE SEQUENCE</scope>
    <source>
        <strain evidence="7">MNPRO001-30</strain>
        <tissue evidence="7">Meninges</tissue>
    </source>
</reference>
<protein>
    <recommendedName>
        <fullName evidence="9">Transmembrane protein 144</fullName>
    </recommendedName>
</protein>
<comment type="caution">
    <text evidence="7">The sequence shown here is derived from an EMBL/GenBank/DDBJ whole genome shotgun (WGS) entry which is preliminary data.</text>
</comment>
<dbReference type="Pfam" id="PF07857">
    <property type="entry name" value="TMEM144"/>
    <property type="match status" value="1"/>
</dbReference>
<feature type="transmembrane region" description="Helical" evidence="6">
    <location>
        <begin position="76"/>
        <end position="93"/>
    </location>
</feature>
<feature type="transmembrane region" description="Helical" evidence="6">
    <location>
        <begin position="357"/>
        <end position="376"/>
    </location>
</feature>
<comment type="subcellular location">
    <subcellularLocation>
        <location evidence="1">Membrane</location>
        <topology evidence="1">Multi-pass membrane protein</topology>
    </subcellularLocation>
</comment>
<evidence type="ECO:0000256" key="3">
    <source>
        <dbReference type="ARBA" id="ARBA00022692"/>
    </source>
</evidence>
<feature type="transmembrane region" description="Helical" evidence="6">
    <location>
        <begin position="298"/>
        <end position="318"/>
    </location>
</feature>
<gene>
    <name evidence="7" type="ORF">KIN20_024955</name>
</gene>
<comment type="similarity">
    <text evidence="2">Belongs to the TMEM144 family.</text>
</comment>